<dbReference type="InterPro" id="IPR013087">
    <property type="entry name" value="Znf_C2H2_type"/>
</dbReference>
<dbReference type="Gene3D" id="2.170.270.10">
    <property type="entry name" value="SET domain"/>
    <property type="match status" value="1"/>
</dbReference>
<feature type="compositionally biased region" description="Gly residues" evidence="11">
    <location>
        <begin position="507"/>
        <end position="516"/>
    </location>
</feature>
<dbReference type="PANTHER" id="PTHR16515">
    <property type="entry name" value="PR DOMAIN ZINC FINGER PROTEIN"/>
    <property type="match status" value="1"/>
</dbReference>
<evidence type="ECO:0000256" key="7">
    <source>
        <dbReference type="ARBA" id="ARBA00023125"/>
    </source>
</evidence>
<dbReference type="GO" id="GO:0008270">
    <property type="term" value="F:zinc ion binding"/>
    <property type="evidence" value="ECO:0007669"/>
    <property type="project" value="UniProtKB-KW"/>
</dbReference>
<proteinExistence type="predicted"/>
<reference evidence="13" key="1">
    <citation type="submission" date="2022-08" db="UniProtKB">
        <authorList>
            <consortium name="EnsemblMetazoa"/>
        </authorList>
    </citation>
    <scope>IDENTIFICATION</scope>
    <source>
        <strain evidence="13">Dongola</strain>
    </source>
</reference>
<dbReference type="InterPro" id="IPR001214">
    <property type="entry name" value="SET_dom"/>
</dbReference>
<feature type="domain" description="C2H2-type" evidence="12">
    <location>
        <begin position="391"/>
        <end position="418"/>
    </location>
</feature>
<feature type="region of interest" description="Disordered" evidence="11">
    <location>
        <begin position="665"/>
        <end position="942"/>
    </location>
</feature>
<dbReference type="SMART" id="SM00355">
    <property type="entry name" value="ZnF_C2H2"/>
    <property type="match status" value="9"/>
</dbReference>
<dbReference type="AlphaFoldDB" id="A0A8W7M0N3"/>
<keyword evidence="14" id="KW-1185">Reference proteome</keyword>
<feature type="region of interest" description="Disordered" evidence="11">
    <location>
        <begin position="1162"/>
        <end position="1244"/>
    </location>
</feature>
<feature type="compositionally biased region" description="Low complexity" evidence="11">
    <location>
        <begin position="693"/>
        <end position="711"/>
    </location>
</feature>
<keyword evidence="7" id="KW-0238">DNA-binding</keyword>
<dbReference type="PANTHER" id="PTHR16515:SF49">
    <property type="entry name" value="GASTRULA ZINC FINGER PROTEIN XLCGF49.1-LIKE-RELATED"/>
    <property type="match status" value="1"/>
</dbReference>
<feature type="compositionally biased region" description="Polar residues" evidence="11">
    <location>
        <begin position="751"/>
        <end position="767"/>
    </location>
</feature>
<feature type="compositionally biased region" description="Polar residues" evidence="11">
    <location>
        <begin position="1234"/>
        <end position="1244"/>
    </location>
</feature>
<keyword evidence="9" id="KW-0539">Nucleus</keyword>
<keyword evidence="5" id="KW-0862">Zinc</keyword>
<feature type="region of interest" description="Disordered" evidence="11">
    <location>
        <begin position="587"/>
        <end position="642"/>
    </location>
</feature>
<feature type="domain" description="C2H2-type" evidence="12">
    <location>
        <begin position="1062"/>
        <end position="1090"/>
    </location>
</feature>
<evidence type="ECO:0000256" key="11">
    <source>
        <dbReference type="SAM" id="MobiDB-lite"/>
    </source>
</evidence>
<dbReference type="InterPro" id="IPR050331">
    <property type="entry name" value="Zinc_finger"/>
</dbReference>
<protein>
    <recommendedName>
        <fullName evidence="12">C2H2-type domain-containing protein</fullName>
    </recommendedName>
</protein>
<feature type="domain" description="C2H2-type" evidence="12">
    <location>
        <begin position="362"/>
        <end position="390"/>
    </location>
</feature>
<feature type="compositionally biased region" description="Basic and acidic residues" evidence="11">
    <location>
        <begin position="726"/>
        <end position="735"/>
    </location>
</feature>
<accession>A0A8W7M0N3</accession>
<dbReference type="InterPro" id="IPR046341">
    <property type="entry name" value="SET_dom_sf"/>
</dbReference>
<dbReference type="GO" id="GO:0003677">
    <property type="term" value="F:DNA binding"/>
    <property type="evidence" value="ECO:0007669"/>
    <property type="project" value="UniProtKB-KW"/>
</dbReference>
<organism evidence="13 14">
    <name type="scientific">Anopheles arabiensis</name>
    <name type="common">Mosquito</name>
    <dbReference type="NCBI Taxonomy" id="7173"/>
    <lineage>
        <taxon>Eukaryota</taxon>
        <taxon>Metazoa</taxon>
        <taxon>Ecdysozoa</taxon>
        <taxon>Arthropoda</taxon>
        <taxon>Hexapoda</taxon>
        <taxon>Insecta</taxon>
        <taxon>Pterygota</taxon>
        <taxon>Neoptera</taxon>
        <taxon>Endopterygota</taxon>
        <taxon>Diptera</taxon>
        <taxon>Nematocera</taxon>
        <taxon>Culicoidea</taxon>
        <taxon>Culicidae</taxon>
        <taxon>Anophelinae</taxon>
        <taxon>Anopheles</taxon>
    </lineage>
</organism>
<keyword evidence="6" id="KW-0805">Transcription regulation</keyword>
<feature type="region of interest" description="Disordered" evidence="11">
    <location>
        <begin position="480"/>
        <end position="522"/>
    </location>
</feature>
<evidence type="ECO:0000313" key="14">
    <source>
        <dbReference type="Proteomes" id="UP000075840"/>
    </source>
</evidence>
<keyword evidence="8" id="KW-0804">Transcription</keyword>
<evidence type="ECO:0000256" key="5">
    <source>
        <dbReference type="ARBA" id="ARBA00022833"/>
    </source>
</evidence>
<name>A0A8W7M0N3_ANOAR</name>
<feature type="domain" description="C2H2-type" evidence="12">
    <location>
        <begin position="1034"/>
        <end position="1061"/>
    </location>
</feature>
<keyword evidence="4 10" id="KW-0863">Zinc-finger</keyword>
<dbReference type="GO" id="GO:0008757">
    <property type="term" value="F:S-adenosylmethionine-dependent methyltransferase activity"/>
    <property type="evidence" value="ECO:0007669"/>
    <property type="project" value="UniProtKB-ARBA"/>
</dbReference>
<dbReference type="Gene3D" id="3.30.160.60">
    <property type="entry name" value="Classic Zinc Finger"/>
    <property type="match status" value="7"/>
</dbReference>
<keyword evidence="3" id="KW-0677">Repeat</keyword>
<dbReference type="CDD" id="cd19201">
    <property type="entry name" value="PR-SET_ZFPM"/>
    <property type="match status" value="1"/>
</dbReference>
<feature type="compositionally biased region" description="Acidic residues" evidence="11">
    <location>
        <begin position="1199"/>
        <end position="1222"/>
    </location>
</feature>
<dbReference type="EMBL" id="APCN01002453">
    <property type="status" value="NOT_ANNOTATED_CDS"/>
    <property type="molecule type" value="Genomic_DNA"/>
</dbReference>
<dbReference type="SUPFAM" id="SSF57667">
    <property type="entry name" value="beta-beta-alpha zinc fingers"/>
    <property type="match status" value="5"/>
</dbReference>
<keyword evidence="2" id="KW-0479">Metal-binding</keyword>
<evidence type="ECO:0000256" key="8">
    <source>
        <dbReference type="ARBA" id="ARBA00023163"/>
    </source>
</evidence>
<dbReference type="FunFam" id="3.30.160.60:FF:000159">
    <property type="entry name" value="Mds1 and evi1 complex locus protein"/>
    <property type="match status" value="1"/>
</dbReference>
<dbReference type="GO" id="GO:0006355">
    <property type="term" value="P:regulation of DNA-templated transcription"/>
    <property type="evidence" value="ECO:0007669"/>
    <property type="project" value="UniProtKB-ARBA"/>
</dbReference>
<feature type="compositionally biased region" description="Low complexity" evidence="11">
    <location>
        <begin position="859"/>
        <end position="877"/>
    </location>
</feature>
<evidence type="ECO:0000259" key="12">
    <source>
        <dbReference type="PROSITE" id="PS50157"/>
    </source>
</evidence>
<dbReference type="FunFam" id="3.30.160.60:FF:000100">
    <property type="entry name" value="Zinc finger 45-like"/>
    <property type="match status" value="1"/>
</dbReference>
<evidence type="ECO:0000256" key="10">
    <source>
        <dbReference type="PROSITE-ProRule" id="PRU00042"/>
    </source>
</evidence>
<feature type="compositionally biased region" description="Pro residues" evidence="11">
    <location>
        <begin position="913"/>
        <end position="927"/>
    </location>
</feature>
<feature type="domain" description="C2H2-type" evidence="12">
    <location>
        <begin position="419"/>
        <end position="446"/>
    </location>
</feature>
<evidence type="ECO:0000256" key="4">
    <source>
        <dbReference type="ARBA" id="ARBA00022771"/>
    </source>
</evidence>
<feature type="compositionally biased region" description="Basic and acidic residues" evidence="11">
    <location>
        <begin position="229"/>
        <end position="238"/>
    </location>
</feature>
<dbReference type="GO" id="GO:0008170">
    <property type="term" value="F:N-methyltransferase activity"/>
    <property type="evidence" value="ECO:0007669"/>
    <property type="project" value="UniProtKB-ARBA"/>
</dbReference>
<dbReference type="EnsemblMetazoa" id="AARA004903-RA">
    <property type="protein sequence ID" value="AARA004903-PA"/>
    <property type="gene ID" value="AARA004903"/>
</dbReference>
<evidence type="ECO:0000256" key="9">
    <source>
        <dbReference type="ARBA" id="ARBA00023242"/>
    </source>
</evidence>
<dbReference type="FunFam" id="3.30.160.60:FF:000126">
    <property type="entry name" value="Mds1 and evi1 complex locus protein"/>
    <property type="match status" value="1"/>
</dbReference>
<dbReference type="PROSITE" id="PS00028">
    <property type="entry name" value="ZINC_FINGER_C2H2_1"/>
    <property type="match status" value="7"/>
</dbReference>
<evidence type="ECO:0000256" key="1">
    <source>
        <dbReference type="ARBA" id="ARBA00004123"/>
    </source>
</evidence>
<dbReference type="FunFam" id="3.30.160.60:FF:000112">
    <property type="entry name" value="Mds1 and evi1 complex locus protein"/>
    <property type="match status" value="1"/>
</dbReference>
<dbReference type="PROSITE" id="PS50157">
    <property type="entry name" value="ZINC_FINGER_C2H2_2"/>
    <property type="match status" value="8"/>
</dbReference>
<feature type="compositionally biased region" description="Basic and acidic residues" evidence="11">
    <location>
        <begin position="195"/>
        <end position="206"/>
    </location>
</feature>
<feature type="domain" description="C2H2-type" evidence="12">
    <location>
        <begin position="1091"/>
        <end position="1118"/>
    </location>
</feature>
<evidence type="ECO:0000256" key="3">
    <source>
        <dbReference type="ARBA" id="ARBA00022737"/>
    </source>
</evidence>
<dbReference type="Pfam" id="PF21549">
    <property type="entry name" value="PRDM2_PR"/>
    <property type="match status" value="1"/>
</dbReference>
<dbReference type="Proteomes" id="UP000075840">
    <property type="component" value="Unassembled WGS sequence"/>
</dbReference>
<evidence type="ECO:0000313" key="13">
    <source>
        <dbReference type="EnsemblMetazoa" id="AARA004903-PA"/>
    </source>
</evidence>
<sequence length="1244" mass="134896">MVDIELMMPGISGDESDASRGLPVNLEVPPGLQVVPMSKHHEHGPADFSLSTSLHHHLLPTADDVRERLKLQSAEQFLLQMARLQRSPPDLDIQAGSVVALKTIPKGTQYGPFEGKLLREPMDRRFAWEVIDLDVRGWLDATLEPTNWMKHIRCGSSSADANVQHFLKDGHLWYEVICDISPGRELLLRPKVPLHPRDGQDERGSERGSGGSQHSDNYEDEYNTSNDLDSSHNNKEQHQQQQQHRHNSSSSNSSGRSSNGSSSGNRANGHGSHPADDSGNGSGDPHHHGDVKEEDEDEHGIDARCVVCDRQCHDIDQLDDHLVISHHYPKDAYRCELCPRAYSYRPSLLRHRAIVHGELRRFPCENCPKVFTDPSNLQRHIRTHHVGARSHACPECGKTFATSSGLKQHTHIHSSVKPFQCEVCFKSYTQFSNLCRHRRMHADCQVQIKCNKCGDSFSTTTSLSKHKRFCDSTAVTRGSLHPGAHPSQLRHPHDPYPHGTRSHSGGSQPGTPGGSAGASAAAAAAAASGGPGALHSLPPGMATPPNPFLMFPGAPFFAPGFRPYPGMPGIFPPAPGQVPQFPLSFFPKPAGPGPLSDQERRTPSPASRHLSLLESYGQQSMKISPPTGEEASNHLRPSPARPIPVSFNSAAAAVALLSGSPGPLMGGNHSLPATEPMQPERGTNNNHIKENNNHNQTNGTSSYGGQTQQQQHQRRTSSRSSSVTAVKEEFNRESSDVEEGEAGVSTIRVKNFSTRSKNASGDSSKSPALSEDRGSVHRRRSRTVEDGDTSESEEFASEAKKAKKDGDTSGSAEQPLDLSLSKKSKNDDEEDGAEVDEEKDATEEIDNRSSNRSPTPIEVTSPRSTPTPSVPTPNSSDVPHHDLSLRARARNNTGSSISPKAASPLADAFTLPSPSPSLSPRPSPSPSSPGAGVTGAGAHHQPISYPRPIYPLLLEAMYHRGPGGMGGFQRPAFNFLDSLESNLDLLKRSRQYMPSKAFHQAAMMPPGFGVGGAGPAVPGSAGGPVPAGKVKDRYSCKYCGKVFPRSANLTRHLRTHTGEQPYKCRYCERSFSISSNLQRHVRNIHNKERPFKCHLCERCFGQQTNLDRHLKKHDADAAGLVLGDSPSSNEAERGEDVFFDEIRSFMGKVTYSGPTSLLPAGAGLSGASEVEPTLKGDGDDGESSVSGRRRYATPLDVTGGDDEEEEEDEDEEEDAASCDGESDLINIDSDKDTINNNDTIEVST</sequence>
<feature type="compositionally biased region" description="Basic and acidic residues" evidence="11">
    <location>
        <begin position="797"/>
        <end position="807"/>
    </location>
</feature>
<feature type="compositionally biased region" description="Acidic residues" evidence="11">
    <location>
        <begin position="827"/>
        <end position="844"/>
    </location>
</feature>
<feature type="domain" description="C2H2-type" evidence="12">
    <location>
        <begin position="448"/>
        <end position="486"/>
    </location>
</feature>
<dbReference type="FunFam" id="3.30.160.60:FF:000653">
    <property type="entry name" value="Zinc finger protein Pegasus"/>
    <property type="match status" value="1"/>
</dbReference>
<feature type="compositionally biased region" description="Acidic residues" evidence="11">
    <location>
        <begin position="786"/>
        <end position="796"/>
    </location>
</feature>
<evidence type="ECO:0000256" key="6">
    <source>
        <dbReference type="ARBA" id="ARBA00023015"/>
    </source>
</evidence>
<dbReference type="Pfam" id="PF00096">
    <property type="entry name" value="zf-C2H2"/>
    <property type="match status" value="6"/>
</dbReference>
<comment type="subcellular location">
    <subcellularLocation>
        <location evidence="1">Nucleus</location>
    </subcellularLocation>
</comment>
<dbReference type="GO" id="GO:0005634">
    <property type="term" value="C:nucleus"/>
    <property type="evidence" value="ECO:0007669"/>
    <property type="project" value="UniProtKB-SubCell"/>
</dbReference>
<feature type="region of interest" description="Disordered" evidence="11">
    <location>
        <begin position="192"/>
        <end position="298"/>
    </location>
</feature>
<feature type="domain" description="C2H2-type" evidence="12">
    <location>
        <begin position="333"/>
        <end position="361"/>
    </location>
</feature>
<feature type="compositionally biased region" description="Low complexity" evidence="11">
    <location>
        <begin position="248"/>
        <end position="272"/>
    </location>
</feature>
<dbReference type="InterPro" id="IPR036236">
    <property type="entry name" value="Znf_C2H2_sf"/>
</dbReference>
<dbReference type="GO" id="GO:0008276">
    <property type="term" value="F:protein methyltransferase activity"/>
    <property type="evidence" value="ECO:0007669"/>
    <property type="project" value="UniProtKB-ARBA"/>
</dbReference>
<evidence type="ECO:0000256" key="2">
    <source>
        <dbReference type="ARBA" id="ARBA00022723"/>
    </source>
</evidence>
<dbReference type="FunFam" id="3.30.160.60:FF:000150">
    <property type="entry name" value="Mds1 and evi1 complex locus protein"/>
    <property type="match status" value="1"/>
</dbReference>